<accession>A0A4D9DD65</accession>
<organism evidence="2 3">
    <name type="scientific">Platysternon megacephalum</name>
    <name type="common">big-headed turtle</name>
    <dbReference type="NCBI Taxonomy" id="55544"/>
    <lineage>
        <taxon>Eukaryota</taxon>
        <taxon>Metazoa</taxon>
        <taxon>Chordata</taxon>
        <taxon>Craniata</taxon>
        <taxon>Vertebrata</taxon>
        <taxon>Euteleostomi</taxon>
        <taxon>Archelosauria</taxon>
        <taxon>Testudinata</taxon>
        <taxon>Testudines</taxon>
        <taxon>Cryptodira</taxon>
        <taxon>Durocryptodira</taxon>
        <taxon>Testudinoidea</taxon>
        <taxon>Platysternidae</taxon>
        <taxon>Platysternon</taxon>
    </lineage>
</organism>
<dbReference type="Proteomes" id="UP000297703">
    <property type="component" value="Unassembled WGS sequence"/>
</dbReference>
<proteinExistence type="predicted"/>
<reference evidence="2 3" key="2">
    <citation type="submission" date="2019-04" db="EMBL/GenBank/DDBJ databases">
        <title>The genome sequence of big-headed turtle.</title>
        <authorList>
            <person name="Gong S."/>
        </authorList>
    </citation>
    <scope>NUCLEOTIDE SEQUENCE [LARGE SCALE GENOMIC DNA]</scope>
    <source>
        <strain evidence="2">DO16091913</strain>
        <tissue evidence="2">Muscle</tissue>
    </source>
</reference>
<sequence length="115" mass="12751">MVSPLCLLKNLISSALFLLMVFPFSLFDFPYSRLLSTVSKYPQKSFAGRADPLLYLLRIAQTPVQHGRDASWINDTMTASLMCQGSGEAAATLNTRIILHHLKLSQHITLKPSAC</sequence>
<name>A0A4D9DD65_9SAUR</name>
<dbReference type="AlphaFoldDB" id="A0A4D9DD65"/>
<protein>
    <submittedName>
        <fullName evidence="2">Histone H3-like</fullName>
    </submittedName>
</protein>
<keyword evidence="3" id="KW-1185">Reference proteome</keyword>
<comment type="caution">
    <text evidence="2">The sequence shown here is derived from an EMBL/GenBank/DDBJ whole genome shotgun (WGS) entry which is preliminary data.</text>
</comment>
<evidence type="ECO:0000313" key="2">
    <source>
        <dbReference type="EMBL" id="TFJ95535.1"/>
    </source>
</evidence>
<keyword evidence="1" id="KW-0472">Membrane</keyword>
<dbReference type="EMBL" id="QXTE01005251">
    <property type="protein sequence ID" value="TFJ95535.1"/>
    <property type="molecule type" value="Genomic_DNA"/>
</dbReference>
<feature type="transmembrane region" description="Helical" evidence="1">
    <location>
        <begin position="12"/>
        <end position="31"/>
    </location>
</feature>
<keyword evidence="1" id="KW-1133">Transmembrane helix</keyword>
<evidence type="ECO:0000256" key="1">
    <source>
        <dbReference type="SAM" id="Phobius"/>
    </source>
</evidence>
<gene>
    <name evidence="2" type="ORF">DR999_PMT22875</name>
</gene>
<reference evidence="2 3" key="1">
    <citation type="submission" date="2019-04" db="EMBL/GenBank/DDBJ databases">
        <title>Draft genome of the big-headed turtle Platysternon megacephalum.</title>
        <authorList>
            <person name="Gong S."/>
        </authorList>
    </citation>
    <scope>NUCLEOTIDE SEQUENCE [LARGE SCALE GENOMIC DNA]</scope>
    <source>
        <strain evidence="2">DO16091913</strain>
        <tissue evidence="2">Muscle</tissue>
    </source>
</reference>
<evidence type="ECO:0000313" key="3">
    <source>
        <dbReference type="Proteomes" id="UP000297703"/>
    </source>
</evidence>
<keyword evidence="1" id="KW-0812">Transmembrane</keyword>